<dbReference type="EMBL" id="FZOJ01000050">
    <property type="protein sequence ID" value="SNT19530.1"/>
    <property type="molecule type" value="Genomic_DNA"/>
</dbReference>
<dbReference type="Pfam" id="PF00672">
    <property type="entry name" value="HAMP"/>
    <property type="match status" value="1"/>
</dbReference>
<dbReference type="CDD" id="cd00075">
    <property type="entry name" value="HATPase"/>
    <property type="match status" value="1"/>
</dbReference>
<feature type="domain" description="HAMP" evidence="13">
    <location>
        <begin position="108"/>
        <end position="161"/>
    </location>
</feature>
<evidence type="ECO:0000313" key="14">
    <source>
        <dbReference type="EMBL" id="SNT19530.1"/>
    </source>
</evidence>
<dbReference type="SUPFAM" id="SSF47384">
    <property type="entry name" value="Homodimeric domain of signal transducing histidine kinase"/>
    <property type="match status" value="1"/>
</dbReference>
<dbReference type="Pfam" id="PF00512">
    <property type="entry name" value="HisKA"/>
    <property type="match status" value="1"/>
</dbReference>
<evidence type="ECO:0000259" key="13">
    <source>
        <dbReference type="PROSITE" id="PS50885"/>
    </source>
</evidence>
<sequence>MKLFMKLTLQWRITILTAIVLIICSAALTAFSILNAQRTLMPLINGSISITKADDNSGDVVIQGINDNEIENGGTRLRTAKREFDLKSIMFFLMLTIVGTGLVYFVSGKALRPVKNLSKQVSEIDERDLSQRLTESLSHDEVSSLTKSFNQALERLEEAFNRQKRFSASAAHELKTPLATMKAGLQVLKIDKSTTLDEYKENAHMMEASVDRLTKVVNDLLILASPNEEADELKEEVYLDAMFETIFDELSPIYEHRGITYNIECDAISFYGNAALLYRVFFNLIDNSYKYNCEKGSITVRGSKTNKCVRIDVEDTGIGIPAEHLPFIFDAFYRVDGSRSRKIAGSGLGLSIVEAIIERHGGTISVSSENVKGTKISIQLPQ</sequence>
<keyword evidence="8 11" id="KW-1133">Transmembrane helix</keyword>
<evidence type="ECO:0000256" key="10">
    <source>
        <dbReference type="ARBA" id="ARBA00023136"/>
    </source>
</evidence>
<evidence type="ECO:0000256" key="6">
    <source>
        <dbReference type="ARBA" id="ARBA00022692"/>
    </source>
</evidence>
<dbReference type="PANTHER" id="PTHR45436:SF5">
    <property type="entry name" value="SENSOR HISTIDINE KINASE TRCS"/>
    <property type="match status" value="1"/>
</dbReference>
<dbReference type="Proteomes" id="UP000198304">
    <property type="component" value="Unassembled WGS sequence"/>
</dbReference>
<dbReference type="InterPro" id="IPR050428">
    <property type="entry name" value="TCS_sensor_his_kinase"/>
</dbReference>
<dbReference type="InterPro" id="IPR003661">
    <property type="entry name" value="HisK_dim/P_dom"/>
</dbReference>
<dbReference type="InterPro" id="IPR003660">
    <property type="entry name" value="HAMP_dom"/>
</dbReference>
<dbReference type="PROSITE" id="PS50885">
    <property type="entry name" value="HAMP"/>
    <property type="match status" value="1"/>
</dbReference>
<name>A0A239KNC4_9FIRM</name>
<evidence type="ECO:0000256" key="3">
    <source>
        <dbReference type="ARBA" id="ARBA00012438"/>
    </source>
</evidence>
<organism evidence="14 15">
    <name type="scientific">Anaerovirgula multivorans</name>
    <dbReference type="NCBI Taxonomy" id="312168"/>
    <lineage>
        <taxon>Bacteria</taxon>
        <taxon>Bacillati</taxon>
        <taxon>Bacillota</taxon>
        <taxon>Clostridia</taxon>
        <taxon>Peptostreptococcales</taxon>
        <taxon>Natronincolaceae</taxon>
        <taxon>Anaerovirgula</taxon>
    </lineage>
</organism>
<comment type="subcellular location">
    <subcellularLocation>
        <location evidence="2">Membrane</location>
    </subcellularLocation>
</comment>
<evidence type="ECO:0000313" key="15">
    <source>
        <dbReference type="Proteomes" id="UP000198304"/>
    </source>
</evidence>
<reference evidence="15" key="1">
    <citation type="submission" date="2017-06" db="EMBL/GenBank/DDBJ databases">
        <authorList>
            <person name="Varghese N."/>
            <person name="Submissions S."/>
        </authorList>
    </citation>
    <scope>NUCLEOTIDE SEQUENCE [LARGE SCALE GENOMIC DNA]</scope>
    <source>
        <strain evidence="15">SCA</strain>
    </source>
</reference>
<evidence type="ECO:0000256" key="8">
    <source>
        <dbReference type="ARBA" id="ARBA00022989"/>
    </source>
</evidence>
<evidence type="ECO:0000256" key="1">
    <source>
        <dbReference type="ARBA" id="ARBA00000085"/>
    </source>
</evidence>
<dbReference type="OrthoDB" id="9786919at2"/>
<evidence type="ECO:0000256" key="7">
    <source>
        <dbReference type="ARBA" id="ARBA00022777"/>
    </source>
</evidence>
<dbReference type="FunFam" id="3.30.565.10:FF:000006">
    <property type="entry name" value="Sensor histidine kinase WalK"/>
    <property type="match status" value="1"/>
</dbReference>
<dbReference type="CDD" id="cd00082">
    <property type="entry name" value="HisKA"/>
    <property type="match status" value="1"/>
</dbReference>
<dbReference type="SMART" id="SM00387">
    <property type="entry name" value="HATPase_c"/>
    <property type="match status" value="1"/>
</dbReference>
<accession>A0A239KNC4</accession>
<dbReference type="Pfam" id="PF02518">
    <property type="entry name" value="HATPase_c"/>
    <property type="match status" value="1"/>
</dbReference>
<dbReference type="InterPro" id="IPR004358">
    <property type="entry name" value="Sig_transdc_His_kin-like_C"/>
</dbReference>
<protein>
    <recommendedName>
        <fullName evidence="3">histidine kinase</fullName>
        <ecNumber evidence="3">2.7.13.3</ecNumber>
    </recommendedName>
</protein>
<dbReference type="PROSITE" id="PS50109">
    <property type="entry name" value="HIS_KIN"/>
    <property type="match status" value="1"/>
</dbReference>
<evidence type="ECO:0000256" key="5">
    <source>
        <dbReference type="ARBA" id="ARBA00022679"/>
    </source>
</evidence>
<feature type="transmembrane region" description="Helical" evidence="11">
    <location>
        <begin position="12"/>
        <end position="34"/>
    </location>
</feature>
<dbReference type="PANTHER" id="PTHR45436">
    <property type="entry name" value="SENSOR HISTIDINE KINASE YKOH"/>
    <property type="match status" value="1"/>
</dbReference>
<feature type="transmembrane region" description="Helical" evidence="11">
    <location>
        <begin position="86"/>
        <end position="106"/>
    </location>
</feature>
<dbReference type="SUPFAM" id="SSF158472">
    <property type="entry name" value="HAMP domain-like"/>
    <property type="match status" value="1"/>
</dbReference>
<dbReference type="SUPFAM" id="SSF55874">
    <property type="entry name" value="ATPase domain of HSP90 chaperone/DNA topoisomerase II/histidine kinase"/>
    <property type="match status" value="1"/>
</dbReference>
<dbReference type="EC" id="2.7.13.3" evidence="3"/>
<evidence type="ECO:0000256" key="2">
    <source>
        <dbReference type="ARBA" id="ARBA00004370"/>
    </source>
</evidence>
<feature type="domain" description="Histidine kinase" evidence="12">
    <location>
        <begin position="169"/>
        <end position="382"/>
    </location>
</feature>
<dbReference type="InterPro" id="IPR036097">
    <property type="entry name" value="HisK_dim/P_sf"/>
</dbReference>
<keyword evidence="7 14" id="KW-0418">Kinase</keyword>
<dbReference type="CDD" id="cd06225">
    <property type="entry name" value="HAMP"/>
    <property type="match status" value="1"/>
</dbReference>
<dbReference type="SMART" id="SM00388">
    <property type="entry name" value="HisKA"/>
    <property type="match status" value="1"/>
</dbReference>
<keyword evidence="4" id="KW-0597">Phosphoprotein</keyword>
<keyword evidence="15" id="KW-1185">Reference proteome</keyword>
<evidence type="ECO:0000259" key="12">
    <source>
        <dbReference type="PROSITE" id="PS50109"/>
    </source>
</evidence>
<keyword evidence="5" id="KW-0808">Transferase</keyword>
<keyword evidence="10 11" id="KW-0472">Membrane</keyword>
<dbReference type="RefSeq" id="WP_089285413.1">
    <property type="nucleotide sequence ID" value="NZ_FZOJ01000050.1"/>
</dbReference>
<dbReference type="GO" id="GO:0000155">
    <property type="term" value="F:phosphorelay sensor kinase activity"/>
    <property type="evidence" value="ECO:0007669"/>
    <property type="project" value="InterPro"/>
</dbReference>
<dbReference type="Gene3D" id="1.10.287.130">
    <property type="match status" value="1"/>
</dbReference>
<keyword evidence="6 11" id="KW-0812">Transmembrane</keyword>
<dbReference type="Gene3D" id="3.30.565.10">
    <property type="entry name" value="Histidine kinase-like ATPase, C-terminal domain"/>
    <property type="match status" value="1"/>
</dbReference>
<gene>
    <name evidence="14" type="ORF">SAMN05446037_105027</name>
</gene>
<dbReference type="Gene3D" id="6.10.340.10">
    <property type="match status" value="1"/>
</dbReference>
<dbReference type="PRINTS" id="PR00344">
    <property type="entry name" value="BCTRLSENSOR"/>
</dbReference>
<proteinExistence type="predicted"/>
<dbReference type="InterPro" id="IPR003594">
    <property type="entry name" value="HATPase_dom"/>
</dbReference>
<keyword evidence="9" id="KW-0902">Two-component regulatory system</keyword>
<evidence type="ECO:0000256" key="9">
    <source>
        <dbReference type="ARBA" id="ARBA00023012"/>
    </source>
</evidence>
<dbReference type="SMART" id="SM00304">
    <property type="entry name" value="HAMP"/>
    <property type="match status" value="1"/>
</dbReference>
<comment type="catalytic activity">
    <reaction evidence="1">
        <text>ATP + protein L-histidine = ADP + protein N-phospho-L-histidine.</text>
        <dbReference type="EC" id="2.7.13.3"/>
    </reaction>
</comment>
<evidence type="ECO:0000256" key="4">
    <source>
        <dbReference type="ARBA" id="ARBA00022553"/>
    </source>
</evidence>
<dbReference type="InterPro" id="IPR036890">
    <property type="entry name" value="HATPase_C_sf"/>
</dbReference>
<dbReference type="InterPro" id="IPR005467">
    <property type="entry name" value="His_kinase_dom"/>
</dbReference>
<dbReference type="GO" id="GO:0005886">
    <property type="term" value="C:plasma membrane"/>
    <property type="evidence" value="ECO:0007669"/>
    <property type="project" value="TreeGrafter"/>
</dbReference>
<evidence type="ECO:0000256" key="11">
    <source>
        <dbReference type="SAM" id="Phobius"/>
    </source>
</evidence>
<dbReference type="AlphaFoldDB" id="A0A239KNC4"/>